<dbReference type="SMART" id="SM00530">
    <property type="entry name" value="HTH_XRE"/>
    <property type="match status" value="1"/>
</dbReference>
<dbReference type="Gene3D" id="1.10.260.40">
    <property type="entry name" value="lambda repressor-like DNA-binding domains"/>
    <property type="match status" value="1"/>
</dbReference>
<dbReference type="SUPFAM" id="SSF47413">
    <property type="entry name" value="lambda repressor-like DNA-binding domains"/>
    <property type="match status" value="1"/>
</dbReference>
<organism evidence="2 3">
    <name type="scientific">Streptomyces capitiformicae</name>
    <dbReference type="NCBI Taxonomy" id="2014920"/>
    <lineage>
        <taxon>Bacteria</taxon>
        <taxon>Bacillati</taxon>
        <taxon>Actinomycetota</taxon>
        <taxon>Actinomycetes</taxon>
        <taxon>Kitasatosporales</taxon>
        <taxon>Streptomycetaceae</taxon>
        <taxon>Streptomyces</taxon>
    </lineage>
</organism>
<sequence>MDTGDTSAAESGPAEALAELRRRLADGLAHRGLDQTQVARATGLSRGTVNRALSANAAPPSKSTVSALARALGMDPQPLLDLLTASAGGGGDRLSRSLGRPVAEWDPLDLEVRPAAVPHTTAGEAPGAPGMLPGYVCRPHDEALARLVADAAAGRSRMAVLVGSSSTGKTRACWEAVQPLAAAGWRLWQPVDPTRAEAALDELARVGPQTVVWLDEAQHYLGAGRGRGERVAAALTTLLTDPSRGPVLVLGTLWNEYAGAFTALPHPGQHDAHPNVRALLAHRRIRVPEKFDTVALGAAQALAEAGDRQLAAALERAEDGRLAQELAGGPELLHRYYTASPPARAILEAAMDARRLGVGLHLPLAFLEAAVEDYLTDSELDALDDNWLEQALAELGQPVHGKLAPLRRVRPRRAPRAPGTPAPAVERPGPVYRLADYLEQHGRHERSLLCPPASFWQAAADHLTYIPDELARLSRAALDRLRLGWAFHLLMQAVCGDGSDSAQEVVVLAHYRAAASGESAGEAVVQKAAGAGHRWALQALGVAADPGAEGGVVGISDAGGNSLIDLAERAMAAGDLLVAEDLALSVASTGDPQGARLLARLQEESGRLPDPSPRSQEPLSLADTEFLRRALLRAEEERHQDPETLAARALEMGNPQALLRLAELVYEGGDAATARDFIHRAADAGATAMLSYLLTKALYAQVTSWWPYGLDPDGTPSAPW</sequence>
<dbReference type="InterPro" id="IPR001387">
    <property type="entry name" value="Cro/C1-type_HTH"/>
</dbReference>
<comment type="caution">
    <text evidence="2">The sequence shown here is derived from an EMBL/GenBank/DDBJ whole genome shotgun (WGS) entry which is preliminary data.</text>
</comment>
<evidence type="ECO:0000313" key="3">
    <source>
        <dbReference type="Proteomes" id="UP000603227"/>
    </source>
</evidence>
<dbReference type="CDD" id="cd00093">
    <property type="entry name" value="HTH_XRE"/>
    <property type="match status" value="1"/>
</dbReference>
<dbReference type="GO" id="GO:0003677">
    <property type="term" value="F:DNA binding"/>
    <property type="evidence" value="ECO:0007669"/>
    <property type="project" value="InterPro"/>
</dbReference>
<dbReference type="InterPro" id="IPR010982">
    <property type="entry name" value="Lambda_DNA-bd_dom_sf"/>
</dbReference>
<keyword evidence="3" id="KW-1185">Reference proteome</keyword>
<name>A0A919DKM1_9ACTN</name>
<protein>
    <recommendedName>
        <fullName evidence="1">HTH cro/C1-type domain-containing protein</fullName>
    </recommendedName>
</protein>
<reference evidence="2" key="1">
    <citation type="journal article" date="2014" name="Int. J. Syst. Evol. Microbiol.">
        <title>Complete genome sequence of Corynebacterium casei LMG S-19264T (=DSM 44701T), isolated from a smear-ripened cheese.</title>
        <authorList>
            <consortium name="US DOE Joint Genome Institute (JGI-PGF)"/>
            <person name="Walter F."/>
            <person name="Albersmeier A."/>
            <person name="Kalinowski J."/>
            <person name="Ruckert C."/>
        </authorList>
    </citation>
    <scope>NUCLEOTIDE SEQUENCE</scope>
    <source>
        <strain evidence="2">CGMCC 4.7403</strain>
    </source>
</reference>
<reference evidence="2" key="2">
    <citation type="submission" date="2020-09" db="EMBL/GenBank/DDBJ databases">
        <authorList>
            <person name="Sun Q."/>
            <person name="Zhou Y."/>
        </authorList>
    </citation>
    <scope>NUCLEOTIDE SEQUENCE</scope>
    <source>
        <strain evidence="2">CGMCC 4.7403</strain>
    </source>
</reference>
<dbReference type="Pfam" id="PF13560">
    <property type="entry name" value="HTH_31"/>
    <property type="match status" value="1"/>
</dbReference>
<gene>
    <name evidence="2" type="ORF">GCM10017771_73980</name>
</gene>
<accession>A0A919DKM1</accession>
<dbReference type="Proteomes" id="UP000603227">
    <property type="component" value="Unassembled WGS sequence"/>
</dbReference>
<proteinExistence type="predicted"/>
<feature type="domain" description="HTH cro/C1-type" evidence="1">
    <location>
        <begin position="31"/>
        <end position="79"/>
    </location>
</feature>
<dbReference type="PROSITE" id="PS50943">
    <property type="entry name" value="HTH_CROC1"/>
    <property type="match status" value="1"/>
</dbReference>
<evidence type="ECO:0000313" key="2">
    <source>
        <dbReference type="EMBL" id="GHE51678.1"/>
    </source>
</evidence>
<evidence type="ECO:0000259" key="1">
    <source>
        <dbReference type="PROSITE" id="PS50943"/>
    </source>
</evidence>
<dbReference type="EMBL" id="BNAT01000036">
    <property type="protein sequence ID" value="GHE51678.1"/>
    <property type="molecule type" value="Genomic_DNA"/>
</dbReference>
<dbReference type="AlphaFoldDB" id="A0A919DKM1"/>
<dbReference type="RefSeq" id="WP_189786789.1">
    <property type="nucleotide sequence ID" value="NZ_BNAT01000036.1"/>
</dbReference>